<organism evidence="2 3">
    <name type="scientific">Aestuariispira insulae</name>
    <dbReference type="NCBI Taxonomy" id="1461337"/>
    <lineage>
        <taxon>Bacteria</taxon>
        <taxon>Pseudomonadati</taxon>
        <taxon>Pseudomonadota</taxon>
        <taxon>Alphaproteobacteria</taxon>
        <taxon>Rhodospirillales</taxon>
        <taxon>Kiloniellaceae</taxon>
        <taxon>Aestuariispira</taxon>
    </lineage>
</organism>
<evidence type="ECO:0000256" key="1">
    <source>
        <dbReference type="SAM" id="SignalP"/>
    </source>
</evidence>
<feature type="chain" id="PRO_5017697646" description="Lipoprotein" evidence="1">
    <location>
        <begin position="20"/>
        <end position="100"/>
    </location>
</feature>
<protein>
    <recommendedName>
        <fullName evidence="4">Lipoprotein</fullName>
    </recommendedName>
</protein>
<keyword evidence="1" id="KW-0732">Signal</keyword>
<accession>A0A3D9HW07</accession>
<gene>
    <name evidence="2" type="ORF">DFP90_101401</name>
</gene>
<dbReference type="Proteomes" id="UP000256845">
    <property type="component" value="Unassembled WGS sequence"/>
</dbReference>
<sequence>MKIRLAVPLSLGLILSSCANEPSITESYGVDSPGGNLLVSVCYSATNTTRQEIENLAAKSCPAGTTGISVAGHNTLLNQCPLSKKNRVTFECHGYPVTAE</sequence>
<dbReference type="RefSeq" id="WP_147300908.1">
    <property type="nucleotide sequence ID" value="NZ_QRDW01000001.1"/>
</dbReference>
<evidence type="ECO:0008006" key="4">
    <source>
        <dbReference type="Google" id="ProtNLM"/>
    </source>
</evidence>
<name>A0A3D9HW07_9PROT</name>
<evidence type="ECO:0000313" key="2">
    <source>
        <dbReference type="EMBL" id="RED53610.1"/>
    </source>
</evidence>
<comment type="caution">
    <text evidence="2">The sequence shown here is derived from an EMBL/GenBank/DDBJ whole genome shotgun (WGS) entry which is preliminary data.</text>
</comment>
<keyword evidence="3" id="KW-1185">Reference proteome</keyword>
<dbReference type="OrthoDB" id="7355694at2"/>
<dbReference type="EMBL" id="QRDW01000001">
    <property type="protein sequence ID" value="RED53610.1"/>
    <property type="molecule type" value="Genomic_DNA"/>
</dbReference>
<evidence type="ECO:0000313" key="3">
    <source>
        <dbReference type="Proteomes" id="UP000256845"/>
    </source>
</evidence>
<dbReference type="PROSITE" id="PS51257">
    <property type="entry name" value="PROKAR_LIPOPROTEIN"/>
    <property type="match status" value="1"/>
</dbReference>
<reference evidence="2 3" key="1">
    <citation type="submission" date="2018-07" db="EMBL/GenBank/DDBJ databases">
        <title>Genomic Encyclopedia of Type Strains, Phase III (KMG-III): the genomes of soil and plant-associated and newly described type strains.</title>
        <authorList>
            <person name="Whitman W."/>
        </authorList>
    </citation>
    <scope>NUCLEOTIDE SEQUENCE [LARGE SCALE GENOMIC DNA]</scope>
    <source>
        <strain evidence="2 3">CECT 8488</strain>
    </source>
</reference>
<feature type="signal peptide" evidence="1">
    <location>
        <begin position="1"/>
        <end position="19"/>
    </location>
</feature>
<proteinExistence type="predicted"/>
<dbReference type="AlphaFoldDB" id="A0A3D9HW07"/>